<keyword evidence="3 5" id="KW-1133">Transmembrane helix</keyword>
<dbReference type="InterPro" id="IPR050829">
    <property type="entry name" value="CorA_MIT"/>
</dbReference>
<proteinExistence type="predicted"/>
<keyword evidence="6" id="KW-0732">Signal</keyword>
<evidence type="ECO:0000256" key="3">
    <source>
        <dbReference type="ARBA" id="ARBA00022989"/>
    </source>
</evidence>
<dbReference type="AlphaFoldDB" id="A0A1L9U7Q4"/>
<dbReference type="GeneID" id="93575610"/>
<dbReference type="InterPro" id="IPR002523">
    <property type="entry name" value="MgTranspt_CorA/ZnTranspt_ZntB"/>
</dbReference>
<dbReference type="OrthoDB" id="4489052at2759"/>
<dbReference type="PANTHER" id="PTHR47685:SF1">
    <property type="entry name" value="MAGNESIUM TRANSPORT PROTEIN CORA"/>
    <property type="match status" value="1"/>
</dbReference>
<evidence type="ECO:0000313" key="7">
    <source>
        <dbReference type="EMBL" id="OJJ67678.1"/>
    </source>
</evidence>
<dbReference type="OMA" id="IWLHRDE"/>
<dbReference type="RefSeq" id="XP_067474927.1">
    <property type="nucleotide sequence ID" value="XM_067623122.1"/>
</dbReference>
<sequence>MVRQGVRACCVSVLRFFLMSTILIESRQISLRSTLVMSMKAIGFALWQLQHPEISDTDPSPGEPEASRFIMSFASPWGTLPHSYSKVDVSSVFLHFQARWMEITTRCQAGAETYHGIWLHRDEGDIPNGGKDADDDLHLLEMRCGFAIISTTFSRLPLYTMVVIWDNDQALQSKIHVDALLTGNAIPETYRIGCLSGVGFFLSEISRSLKRVLMEWKFFLDRLDRSLSRSLSQLTRIKRRDLMFDDAQFSKSDEYFAVLQILHTSTDWIKGVTSDLQTMQMALNHMLLTQIAYFEKSEDPEQKEEQQELAKAQPFLDSVFAHVIAEYEKQAQPILSRIERKMEEMKGLRDGLFNATSVREAARGTSLAKNSSLQNRYILVFTVATILYLPMGFVTSWYGMNWFTPDSVSSASKTPFIIVFVVVSMATYIVAACGLWFVHDWESWRSMNDIWGSIRRLL</sequence>
<dbReference type="STRING" id="767769.A0A1L9U7Q4"/>
<reference evidence="8" key="1">
    <citation type="journal article" date="2017" name="Genome Biol.">
        <title>Comparative genomics reveals high biological diversity and specific adaptations in the industrially and medically important fungal genus Aspergillus.</title>
        <authorList>
            <person name="de Vries R.P."/>
            <person name="Riley R."/>
            <person name="Wiebenga A."/>
            <person name="Aguilar-Osorio G."/>
            <person name="Amillis S."/>
            <person name="Uchima C.A."/>
            <person name="Anderluh G."/>
            <person name="Asadollahi M."/>
            <person name="Askin M."/>
            <person name="Barry K."/>
            <person name="Battaglia E."/>
            <person name="Bayram O."/>
            <person name="Benocci T."/>
            <person name="Braus-Stromeyer S.A."/>
            <person name="Caldana C."/>
            <person name="Canovas D."/>
            <person name="Cerqueira G.C."/>
            <person name="Chen F."/>
            <person name="Chen W."/>
            <person name="Choi C."/>
            <person name="Clum A."/>
            <person name="Dos Santos R.A."/>
            <person name="Damasio A.R."/>
            <person name="Diallinas G."/>
            <person name="Emri T."/>
            <person name="Fekete E."/>
            <person name="Flipphi M."/>
            <person name="Freyberg S."/>
            <person name="Gallo A."/>
            <person name="Gournas C."/>
            <person name="Habgood R."/>
            <person name="Hainaut M."/>
            <person name="Harispe M.L."/>
            <person name="Henrissat B."/>
            <person name="Hilden K.S."/>
            <person name="Hope R."/>
            <person name="Hossain A."/>
            <person name="Karabika E."/>
            <person name="Karaffa L."/>
            <person name="Karanyi Z."/>
            <person name="Krasevec N."/>
            <person name="Kuo A."/>
            <person name="Kusch H."/>
            <person name="LaButti K."/>
            <person name="Lagendijk E.L."/>
            <person name="Lapidus A."/>
            <person name="Levasseur A."/>
            <person name="Lindquist E."/>
            <person name="Lipzen A."/>
            <person name="Logrieco A.F."/>
            <person name="MacCabe A."/>
            <person name="Maekelae M.R."/>
            <person name="Malavazi I."/>
            <person name="Melin P."/>
            <person name="Meyer V."/>
            <person name="Mielnichuk N."/>
            <person name="Miskei M."/>
            <person name="Molnar A.P."/>
            <person name="Mule G."/>
            <person name="Ngan C.Y."/>
            <person name="Orejas M."/>
            <person name="Orosz E."/>
            <person name="Ouedraogo J.P."/>
            <person name="Overkamp K.M."/>
            <person name="Park H.-S."/>
            <person name="Perrone G."/>
            <person name="Piumi F."/>
            <person name="Punt P.J."/>
            <person name="Ram A.F."/>
            <person name="Ramon A."/>
            <person name="Rauscher S."/>
            <person name="Record E."/>
            <person name="Riano-Pachon D.M."/>
            <person name="Robert V."/>
            <person name="Roehrig J."/>
            <person name="Ruller R."/>
            <person name="Salamov A."/>
            <person name="Salih N.S."/>
            <person name="Samson R.A."/>
            <person name="Sandor E."/>
            <person name="Sanguinetti M."/>
            <person name="Schuetze T."/>
            <person name="Sepcic K."/>
            <person name="Shelest E."/>
            <person name="Sherlock G."/>
            <person name="Sophianopoulou V."/>
            <person name="Squina F.M."/>
            <person name="Sun H."/>
            <person name="Susca A."/>
            <person name="Todd R.B."/>
            <person name="Tsang A."/>
            <person name="Unkles S.E."/>
            <person name="van de Wiele N."/>
            <person name="van Rossen-Uffink D."/>
            <person name="Oliveira J.V."/>
            <person name="Vesth T.C."/>
            <person name="Visser J."/>
            <person name="Yu J.-H."/>
            <person name="Zhou M."/>
            <person name="Andersen M.R."/>
            <person name="Archer D.B."/>
            <person name="Baker S.E."/>
            <person name="Benoit I."/>
            <person name="Brakhage A.A."/>
            <person name="Braus G.H."/>
            <person name="Fischer R."/>
            <person name="Frisvad J.C."/>
            <person name="Goldman G.H."/>
            <person name="Houbraken J."/>
            <person name="Oakley B."/>
            <person name="Pocsi I."/>
            <person name="Scazzocchio C."/>
            <person name="Seiboth B."/>
            <person name="vanKuyk P.A."/>
            <person name="Wortman J."/>
            <person name="Dyer P.S."/>
            <person name="Grigoriev I.V."/>
        </authorList>
    </citation>
    <scope>NUCLEOTIDE SEQUENCE [LARGE SCALE GENOMIC DNA]</scope>
    <source>
        <strain evidence="8">CBS 101740 / IMI 381727 / IBT 21946</strain>
    </source>
</reference>
<dbReference type="GO" id="GO:0046873">
    <property type="term" value="F:metal ion transmembrane transporter activity"/>
    <property type="evidence" value="ECO:0007669"/>
    <property type="project" value="InterPro"/>
</dbReference>
<dbReference type="SUPFAM" id="SSF144083">
    <property type="entry name" value="Magnesium transport protein CorA, transmembrane region"/>
    <property type="match status" value="1"/>
</dbReference>
<dbReference type="InterPro" id="IPR045863">
    <property type="entry name" value="CorA_TM1_TM2"/>
</dbReference>
<dbReference type="Pfam" id="PF01544">
    <property type="entry name" value="CorA"/>
    <property type="match status" value="1"/>
</dbReference>
<keyword evidence="2 5" id="KW-0812">Transmembrane</keyword>
<dbReference type="Gene3D" id="1.20.58.340">
    <property type="entry name" value="Magnesium transport protein CorA, transmembrane region"/>
    <property type="match status" value="1"/>
</dbReference>
<dbReference type="EMBL" id="KV878693">
    <property type="protein sequence ID" value="OJJ67678.1"/>
    <property type="molecule type" value="Genomic_DNA"/>
</dbReference>
<feature type="signal peptide" evidence="6">
    <location>
        <begin position="1"/>
        <end position="26"/>
    </location>
</feature>
<dbReference type="GO" id="GO:0016020">
    <property type="term" value="C:membrane"/>
    <property type="evidence" value="ECO:0007669"/>
    <property type="project" value="UniProtKB-SubCell"/>
</dbReference>
<keyword evidence="8" id="KW-1185">Reference proteome</keyword>
<evidence type="ECO:0000256" key="4">
    <source>
        <dbReference type="ARBA" id="ARBA00023136"/>
    </source>
</evidence>
<evidence type="ECO:0000256" key="5">
    <source>
        <dbReference type="SAM" id="Phobius"/>
    </source>
</evidence>
<dbReference type="Proteomes" id="UP000184499">
    <property type="component" value="Unassembled WGS sequence"/>
</dbReference>
<keyword evidence="4 5" id="KW-0472">Membrane</keyword>
<evidence type="ECO:0000256" key="1">
    <source>
        <dbReference type="ARBA" id="ARBA00004141"/>
    </source>
</evidence>
<organism evidence="7 8">
    <name type="scientific">Aspergillus brasiliensis (strain CBS 101740 / IMI 381727 / IBT 21946)</name>
    <dbReference type="NCBI Taxonomy" id="767769"/>
    <lineage>
        <taxon>Eukaryota</taxon>
        <taxon>Fungi</taxon>
        <taxon>Dikarya</taxon>
        <taxon>Ascomycota</taxon>
        <taxon>Pezizomycotina</taxon>
        <taxon>Eurotiomycetes</taxon>
        <taxon>Eurotiomycetidae</taxon>
        <taxon>Eurotiales</taxon>
        <taxon>Aspergillaceae</taxon>
        <taxon>Aspergillus</taxon>
        <taxon>Aspergillus subgen. Circumdati</taxon>
    </lineage>
</organism>
<feature type="chain" id="PRO_5013290402" evidence="6">
    <location>
        <begin position="27"/>
        <end position="458"/>
    </location>
</feature>
<dbReference type="VEuPathDB" id="FungiDB:ASPBRDRAFT_334621"/>
<feature type="transmembrane region" description="Helical" evidence="5">
    <location>
        <begin position="417"/>
        <end position="438"/>
    </location>
</feature>
<accession>A0A1L9U7Q4</accession>
<name>A0A1L9U7Q4_ASPBC</name>
<protein>
    <submittedName>
        <fullName evidence="7">Uncharacterized protein</fullName>
    </submittedName>
</protein>
<evidence type="ECO:0000313" key="8">
    <source>
        <dbReference type="Proteomes" id="UP000184499"/>
    </source>
</evidence>
<comment type="subcellular location">
    <subcellularLocation>
        <location evidence="1">Membrane</location>
        <topology evidence="1">Multi-pass membrane protein</topology>
    </subcellularLocation>
</comment>
<evidence type="ECO:0000256" key="6">
    <source>
        <dbReference type="SAM" id="SignalP"/>
    </source>
</evidence>
<feature type="transmembrane region" description="Helical" evidence="5">
    <location>
        <begin position="377"/>
        <end position="397"/>
    </location>
</feature>
<dbReference type="PANTHER" id="PTHR47685">
    <property type="entry name" value="MAGNESIUM TRANSPORT PROTEIN CORA"/>
    <property type="match status" value="1"/>
</dbReference>
<evidence type="ECO:0000256" key="2">
    <source>
        <dbReference type="ARBA" id="ARBA00022692"/>
    </source>
</evidence>
<gene>
    <name evidence="7" type="ORF">ASPBRDRAFT_334621</name>
</gene>